<dbReference type="OrthoDB" id="9999896at2"/>
<accession>A0A401IVI0</accession>
<dbReference type="Proteomes" id="UP000286848">
    <property type="component" value="Unassembled WGS sequence"/>
</dbReference>
<organism evidence="2 3">
    <name type="scientific">Ligilactobacillus salitolerans</name>
    <dbReference type="NCBI Taxonomy" id="1808352"/>
    <lineage>
        <taxon>Bacteria</taxon>
        <taxon>Bacillati</taxon>
        <taxon>Bacillota</taxon>
        <taxon>Bacilli</taxon>
        <taxon>Lactobacillales</taxon>
        <taxon>Lactobacillaceae</taxon>
        <taxon>Ligilactobacillus</taxon>
    </lineage>
</organism>
<reference evidence="2 3" key="1">
    <citation type="journal article" date="2019" name="Int. J. Syst. Evol. Microbiol.">
        <title>Lactobacillus salitolerans sp. nov., a novel lactic acid bacterium isolated from spent mushroom substrates.</title>
        <authorList>
            <person name="Tohno M."/>
            <person name="Tanizawa Y."/>
            <person name="Kojima Y."/>
            <person name="Sakamoto M."/>
            <person name="Nakamura Y."/>
            <person name="Ohkuma M."/>
            <person name="Kobayashi H."/>
        </authorList>
    </citation>
    <scope>NUCLEOTIDE SEQUENCE [LARGE SCALE GENOMIC DNA]</scope>
    <source>
        <strain evidence="2 3">YK43</strain>
    </source>
</reference>
<gene>
    <name evidence="2" type="ORF">LFYK43_20030</name>
</gene>
<sequence length="401" mass="43119">MKFLHLHHYPALLCGIILVGATTLTPAEKLKQPIQAAEVSTATQPRPAKVNLIAFVDGKSQTIRQTALKIEPTAAQNVVIAQVPKLDGYTSYINQKIGTTLKFIVQANGELQQLERLEYRKTVTDDQAVTKDAQITVSKDGAAFELIIPSVTALPGGPSVFVAAPQLDGYSTSLDATGLELRLLPDLTWELITPNVTYTRQPVTSDASLTVQVDGQARQVTLLHLTAIPGGPAITVPAPTLEGYTSDKTTWQLKLSADGQWFAEDTLSYSKDPVIQQPAETTESAEQKDKNVNNQRVASLPETAAKPVLTQTAAKLISKQKPTRSGLTAKLTQSADPAQILQTPSRQNTISTKTKPVQKQTVVNPKTAPKNDADETALFTKVAGICAALIGIVSLGIYKFH</sequence>
<keyword evidence="3" id="KW-1185">Reference proteome</keyword>
<name>A0A401IVI0_9LACO</name>
<dbReference type="RefSeq" id="WP_124977934.1">
    <property type="nucleotide sequence ID" value="NZ_BFFP01000039.1"/>
</dbReference>
<feature type="transmembrane region" description="Helical" evidence="1">
    <location>
        <begin position="378"/>
        <end position="398"/>
    </location>
</feature>
<protein>
    <submittedName>
        <fullName evidence="2">Uncharacterized protein</fullName>
    </submittedName>
</protein>
<dbReference type="EMBL" id="BFFP01000039">
    <property type="protein sequence ID" value="GBG95544.1"/>
    <property type="molecule type" value="Genomic_DNA"/>
</dbReference>
<evidence type="ECO:0000313" key="2">
    <source>
        <dbReference type="EMBL" id="GBG95544.1"/>
    </source>
</evidence>
<keyword evidence="1" id="KW-0472">Membrane</keyword>
<evidence type="ECO:0000256" key="1">
    <source>
        <dbReference type="SAM" id="Phobius"/>
    </source>
</evidence>
<comment type="caution">
    <text evidence="2">The sequence shown here is derived from an EMBL/GenBank/DDBJ whole genome shotgun (WGS) entry which is preliminary data.</text>
</comment>
<keyword evidence="1" id="KW-1133">Transmembrane helix</keyword>
<evidence type="ECO:0000313" key="3">
    <source>
        <dbReference type="Proteomes" id="UP000286848"/>
    </source>
</evidence>
<keyword evidence="1" id="KW-0812">Transmembrane</keyword>
<dbReference type="AlphaFoldDB" id="A0A401IVI0"/>
<proteinExistence type="predicted"/>